<organism evidence="2">
    <name type="scientific">Hyperionvirus sp</name>
    <dbReference type="NCBI Taxonomy" id="2487770"/>
    <lineage>
        <taxon>Viruses</taxon>
        <taxon>Varidnaviria</taxon>
        <taxon>Bamfordvirae</taxon>
        <taxon>Nucleocytoviricota</taxon>
        <taxon>Megaviricetes</taxon>
        <taxon>Imitervirales</taxon>
        <taxon>Mimiviridae</taxon>
        <taxon>Klosneuvirinae</taxon>
    </lineage>
</organism>
<feature type="region of interest" description="Disordered" evidence="1">
    <location>
        <begin position="91"/>
        <end position="120"/>
    </location>
</feature>
<dbReference type="EMBL" id="MK072385">
    <property type="protein sequence ID" value="AYV82939.1"/>
    <property type="molecule type" value="Genomic_DNA"/>
</dbReference>
<name>A0A3G5AC79_9VIRU</name>
<proteinExistence type="predicted"/>
<protein>
    <submittedName>
        <fullName evidence="2">Uncharacterized protein</fullName>
    </submittedName>
</protein>
<reference evidence="2" key="1">
    <citation type="submission" date="2018-10" db="EMBL/GenBank/DDBJ databases">
        <title>Hidden diversity of soil giant viruses.</title>
        <authorList>
            <person name="Schulz F."/>
            <person name="Alteio L."/>
            <person name="Goudeau D."/>
            <person name="Ryan E.M."/>
            <person name="Malmstrom R.R."/>
            <person name="Blanchard J."/>
            <person name="Woyke T."/>
        </authorList>
    </citation>
    <scope>NUCLEOTIDE SEQUENCE</scope>
    <source>
        <strain evidence="2">HYV1</strain>
    </source>
</reference>
<evidence type="ECO:0000256" key="1">
    <source>
        <dbReference type="SAM" id="MobiDB-lite"/>
    </source>
</evidence>
<gene>
    <name evidence="2" type="ORF">Hyperionvirus3_85</name>
</gene>
<accession>A0A3G5AC79</accession>
<evidence type="ECO:0000313" key="2">
    <source>
        <dbReference type="EMBL" id="AYV82939.1"/>
    </source>
</evidence>
<sequence>MSKTILLAATTVPPIPIATVPESTWVYCRGDGCSFGPGSFAEILLHQTTCQFIRHHCCFGCGMMTPNLPDILAHELTCILRPDPLWQPSPEYSSFSGLDERFDSDTEGDEGDRYPITTME</sequence>